<accession>A0ABP7LQE9</accession>
<dbReference type="EMBL" id="BAABBM010000001">
    <property type="protein sequence ID" value="GAA3904969.1"/>
    <property type="molecule type" value="Genomic_DNA"/>
</dbReference>
<comment type="caution">
    <text evidence="2">The sequence shown here is derived from an EMBL/GenBank/DDBJ whole genome shotgun (WGS) entry which is preliminary data.</text>
</comment>
<feature type="region of interest" description="Disordered" evidence="1">
    <location>
        <begin position="1"/>
        <end position="34"/>
    </location>
</feature>
<proteinExistence type="predicted"/>
<gene>
    <name evidence="2" type="ORF">GCM10022276_24460</name>
</gene>
<sequence>MNLETEIDEADDDPGPHRGNKTSQPDVHELPYSEALPKPLVICLAHDEATEHEEEVDGDETAGQRARPIDRDMMKYDEEGRDAP</sequence>
<feature type="compositionally biased region" description="Acidic residues" evidence="1">
    <location>
        <begin position="1"/>
        <end position="13"/>
    </location>
</feature>
<feature type="compositionally biased region" description="Acidic residues" evidence="1">
    <location>
        <begin position="50"/>
        <end position="60"/>
    </location>
</feature>
<reference evidence="3" key="1">
    <citation type="journal article" date="2019" name="Int. J. Syst. Evol. Microbiol.">
        <title>The Global Catalogue of Microorganisms (GCM) 10K type strain sequencing project: providing services to taxonomists for standard genome sequencing and annotation.</title>
        <authorList>
            <consortium name="The Broad Institute Genomics Platform"/>
            <consortium name="The Broad Institute Genome Sequencing Center for Infectious Disease"/>
            <person name="Wu L."/>
            <person name="Ma J."/>
        </authorList>
    </citation>
    <scope>NUCLEOTIDE SEQUENCE [LARGE SCALE GENOMIC DNA]</scope>
    <source>
        <strain evidence="3">JCM 17543</strain>
    </source>
</reference>
<evidence type="ECO:0000313" key="3">
    <source>
        <dbReference type="Proteomes" id="UP001500827"/>
    </source>
</evidence>
<name>A0ABP7LQE9_9SPHN</name>
<protein>
    <submittedName>
        <fullName evidence="2">Uncharacterized protein</fullName>
    </submittedName>
</protein>
<feature type="region of interest" description="Disordered" evidence="1">
    <location>
        <begin position="46"/>
        <end position="84"/>
    </location>
</feature>
<evidence type="ECO:0000256" key="1">
    <source>
        <dbReference type="SAM" id="MobiDB-lite"/>
    </source>
</evidence>
<keyword evidence="3" id="KW-1185">Reference proteome</keyword>
<dbReference type="Proteomes" id="UP001500827">
    <property type="component" value="Unassembled WGS sequence"/>
</dbReference>
<evidence type="ECO:0000313" key="2">
    <source>
        <dbReference type="EMBL" id="GAA3904969.1"/>
    </source>
</evidence>
<organism evidence="2 3">
    <name type="scientific">Sphingomonas limnosediminicola</name>
    <dbReference type="NCBI Taxonomy" id="940133"/>
    <lineage>
        <taxon>Bacteria</taxon>
        <taxon>Pseudomonadati</taxon>
        <taxon>Pseudomonadota</taxon>
        <taxon>Alphaproteobacteria</taxon>
        <taxon>Sphingomonadales</taxon>
        <taxon>Sphingomonadaceae</taxon>
        <taxon>Sphingomonas</taxon>
    </lineage>
</organism>
<feature type="compositionally biased region" description="Basic and acidic residues" evidence="1">
    <location>
        <begin position="67"/>
        <end position="84"/>
    </location>
</feature>